<protein>
    <submittedName>
        <fullName evidence="1">Addiction module protein</fullName>
    </submittedName>
</protein>
<sequence>MSETAEKLKLELSRLSTQERAELASFLINSLDGDIDDDVEVAWDKELSKRLEDIHHRTAVGEPSNQVFSELREKYS</sequence>
<dbReference type="Proteomes" id="UP000629098">
    <property type="component" value="Unassembled WGS sequence"/>
</dbReference>
<dbReference type="EMBL" id="JACXAE010000075">
    <property type="protein sequence ID" value="MBD2775096.1"/>
    <property type="molecule type" value="Genomic_DNA"/>
</dbReference>
<gene>
    <name evidence="1" type="ORF">ICL16_24270</name>
</gene>
<dbReference type="Pfam" id="PF09720">
    <property type="entry name" value="Unstab_antitox"/>
    <property type="match status" value="1"/>
</dbReference>
<name>A0A8J7C8T4_9CYAN</name>
<evidence type="ECO:0000313" key="2">
    <source>
        <dbReference type="Proteomes" id="UP000629098"/>
    </source>
</evidence>
<accession>A0A8J7C8T4</accession>
<dbReference type="InterPro" id="IPR013406">
    <property type="entry name" value="CHP02574_addiction_mod"/>
</dbReference>
<keyword evidence="2" id="KW-1185">Reference proteome</keyword>
<organism evidence="1 2">
    <name type="scientific">Iningainema tapete BLCC-T55</name>
    <dbReference type="NCBI Taxonomy" id="2748662"/>
    <lineage>
        <taxon>Bacteria</taxon>
        <taxon>Bacillati</taxon>
        <taxon>Cyanobacteriota</taxon>
        <taxon>Cyanophyceae</taxon>
        <taxon>Nostocales</taxon>
        <taxon>Scytonemataceae</taxon>
        <taxon>Iningainema tapete</taxon>
    </lineage>
</organism>
<dbReference type="AlphaFoldDB" id="A0A8J7C8T4"/>
<dbReference type="RefSeq" id="WP_190833030.1">
    <property type="nucleotide sequence ID" value="NZ_CAWPPI010000075.1"/>
</dbReference>
<evidence type="ECO:0000313" key="1">
    <source>
        <dbReference type="EMBL" id="MBD2775096.1"/>
    </source>
</evidence>
<comment type="caution">
    <text evidence="1">The sequence shown here is derived from an EMBL/GenBank/DDBJ whole genome shotgun (WGS) entry which is preliminary data.</text>
</comment>
<reference evidence="1" key="1">
    <citation type="submission" date="2020-09" db="EMBL/GenBank/DDBJ databases">
        <title>Iningainema tapete sp. nov. (Scytonemataceae, Cyanobacteria) from greenhouses in central Florida (USA) produces two types of nodularin with biosynthetic potential for microcystin-LR and anabaenopeptins.</title>
        <authorList>
            <person name="Berthold D.E."/>
            <person name="Lefler F.W."/>
            <person name="Huang I.-S."/>
            <person name="Abdulla H."/>
            <person name="Zimba P.V."/>
            <person name="Laughinghouse H.D. IV."/>
        </authorList>
    </citation>
    <scope>NUCLEOTIDE SEQUENCE</scope>
    <source>
        <strain evidence="1">BLCCT55</strain>
    </source>
</reference>
<proteinExistence type="predicted"/>